<evidence type="ECO:0000313" key="3">
    <source>
        <dbReference type="Proteomes" id="UP000002051"/>
    </source>
</evidence>
<reference evidence="1 3" key="2">
    <citation type="journal article" date="2014" name="BMC Genomics">
        <title>An improved genome release (version Mt4.0) for the model legume Medicago truncatula.</title>
        <authorList>
            <person name="Tang H."/>
            <person name="Krishnakumar V."/>
            <person name="Bidwell S."/>
            <person name="Rosen B."/>
            <person name="Chan A."/>
            <person name="Zhou S."/>
            <person name="Gentzbittel L."/>
            <person name="Childs K.L."/>
            <person name="Yandell M."/>
            <person name="Gundlach H."/>
            <person name="Mayer K.F."/>
            <person name="Schwartz D.C."/>
            <person name="Town C.D."/>
        </authorList>
    </citation>
    <scope>GENOME REANNOTATION</scope>
    <source>
        <strain evidence="1">A17</strain>
        <strain evidence="2 3">cv. Jemalong A17</strain>
    </source>
</reference>
<reference evidence="2" key="3">
    <citation type="submission" date="2015-04" db="UniProtKB">
        <authorList>
            <consortium name="EnsemblPlants"/>
        </authorList>
    </citation>
    <scope>IDENTIFICATION</scope>
    <source>
        <strain evidence="2">cv. Jemalong A17</strain>
    </source>
</reference>
<dbReference type="AlphaFoldDB" id="A0A072V7K2"/>
<dbReference type="Proteomes" id="UP000002051">
    <property type="component" value="Chromosome 3"/>
</dbReference>
<reference evidence="1 3" key="1">
    <citation type="journal article" date="2011" name="Nature">
        <title>The Medicago genome provides insight into the evolution of rhizobial symbioses.</title>
        <authorList>
            <person name="Young N.D."/>
            <person name="Debelle F."/>
            <person name="Oldroyd G.E."/>
            <person name="Geurts R."/>
            <person name="Cannon S.B."/>
            <person name="Udvardi M.K."/>
            <person name="Benedito V.A."/>
            <person name="Mayer K.F."/>
            <person name="Gouzy J."/>
            <person name="Schoof H."/>
            <person name="Van de Peer Y."/>
            <person name="Proost S."/>
            <person name="Cook D.R."/>
            <person name="Meyers B.C."/>
            <person name="Spannagl M."/>
            <person name="Cheung F."/>
            <person name="De Mita S."/>
            <person name="Krishnakumar V."/>
            <person name="Gundlach H."/>
            <person name="Zhou S."/>
            <person name="Mudge J."/>
            <person name="Bharti A.K."/>
            <person name="Murray J.D."/>
            <person name="Naoumkina M.A."/>
            <person name="Rosen B."/>
            <person name="Silverstein K.A."/>
            <person name="Tang H."/>
            <person name="Rombauts S."/>
            <person name="Zhao P.X."/>
            <person name="Zhou P."/>
            <person name="Barbe V."/>
            <person name="Bardou P."/>
            <person name="Bechner M."/>
            <person name="Bellec A."/>
            <person name="Berger A."/>
            <person name="Berges H."/>
            <person name="Bidwell S."/>
            <person name="Bisseling T."/>
            <person name="Choisne N."/>
            <person name="Couloux A."/>
            <person name="Denny R."/>
            <person name="Deshpande S."/>
            <person name="Dai X."/>
            <person name="Doyle J.J."/>
            <person name="Dudez A.M."/>
            <person name="Farmer A.D."/>
            <person name="Fouteau S."/>
            <person name="Franken C."/>
            <person name="Gibelin C."/>
            <person name="Gish J."/>
            <person name="Goldstein S."/>
            <person name="Gonzalez A.J."/>
            <person name="Green P.J."/>
            <person name="Hallab A."/>
            <person name="Hartog M."/>
            <person name="Hua A."/>
            <person name="Humphray S.J."/>
            <person name="Jeong D.H."/>
            <person name="Jing Y."/>
            <person name="Jocker A."/>
            <person name="Kenton S.M."/>
            <person name="Kim D.J."/>
            <person name="Klee K."/>
            <person name="Lai H."/>
            <person name="Lang C."/>
            <person name="Lin S."/>
            <person name="Macmil S.L."/>
            <person name="Magdelenat G."/>
            <person name="Matthews L."/>
            <person name="McCorrison J."/>
            <person name="Monaghan E.L."/>
            <person name="Mun J.H."/>
            <person name="Najar F.Z."/>
            <person name="Nicholson C."/>
            <person name="Noirot C."/>
            <person name="O'Bleness M."/>
            <person name="Paule C.R."/>
            <person name="Poulain J."/>
            <person name="Prion F."/>
            <person name="Qin B."/>
            <person name="Qu C."/>
            <person name="Retzel E.F."/>
            <person name="Riddle C."/>
            <person name="Sallet E."/>
            <person name="Samain S."/>
            <person name="Samson N."/>
            <person name="Sanders I."/>
            <person name="Saurat O."/>
            <person name="Scarpelli C."/>
            <person name="Schiex T."/>
            <person name="Segurens B."/>
            <person name="Severin A.J."/>
            <person name="Sherrier D.J."/>
            <person name="Shi R."/>
            <person name="Sims S."/>
            <person name="Singer S.R."/>
            <person name="Sinharoy S."/>
            <person name="Sterck L."/>
            <person name="Viollet A."/>
            <person name="Wang B.B."/>
            <person name="Wang K."/>
            <person name="Wang M."/>
            <person name="Wang X."/>
            <person name="Warfsmann J."/>
            <person name="Weissenbach J."/>
            <person name="White D.D."/>
            <person name="White J.D."/>
            <person name="Wiley G.B."/>
            <person name="Wincker P."/>
            <person name="Xing Y."/>
            <person name="Yang L."/>
            <person name="Yao Z."/>
            <person name="Ying F."/>
            <person name="Zhai J."/>
            <person name="Zhou L."/>
            <person name="Zuber A."/>
            <person name="Denarie J."/>
            <person name="Dixon R.A."/>
            <person name="May G.D."/>
            <person name="Schwartz D.C."/>
            <person name="Rogers J."/>
            <person name="Quetier F."/>
            <person name="Town C.D."/>
            <person name="Roe B.A."/>
        </authorList>
    </citation>
    <scope>NUCLEOTIDE SEQUENCE [LARGE SCALE GENOMIC DNA]</scope>
    <source>
        <strain evidence="1">A17</strain>
        <strain evidence="2 3">cv. Jemalong A17</strain>
    </source>
</reference>
<gene>
    <name evidence="1" type="ordered locus">MTR_3g462420</name>
</gene>
<dbReference type="PANTHER" id="PTHR36617">
    <property type="entry name" value="PROTEIN, PUTATIVE-RELATED"/>
    <property type="match status" value="1"/>
</dbReference>
<keyword evidence="3" id="KW-1185">Reference proteome</keyword>
<sequence>MSCKKEHGGLRVRKLKEFNIALLEKWCWRMLVDREGLWYRVLVARYDEACGRLEVGRRSGSTWWPEVGRIRDGDGAMGEGWFGVSVMRRVGDGANTMFWTHRWIGGLPLCVRFPRLFDLAENKNATMADMFSLGLSHGGDGWRWRRSLFFKTSTSKSSPLSSV</sequence>
<dbReference type="EnsemblPlants" id="KEH34160">
    <property type="protein sequence ID" value="KEH34160"/>
    <property type="gene ID" value="MTR_3g462420"/>
</dbReference>
<organism evidence="1 3">
    <name type="scientific">Medicago truncatula</name>
    <name type="common">Barrel medic</name>
    <name type="synonym">Medicago tribuloides</name>
    <dbReference type="NCBI Taxonomy" id="3880"/>
    <lineage>
        <taxon>Eukaryota</taxon>
        <taxon>Viridiplantae</taxon>
        <taxon>Streptophyta</taxon>
        <taxon>Embryophyta</taxon>
        <taxon>Tracheophyta</taxon>
        <taxon>Spermatophyta</taxon>
        <taxon>Magnoliopsida</taxon>
        <taxon>eudicotyledons</taxon>
        <taxon>Gunneridae</taxon>
        <taxon>Pentapetalae</taxon>
        <taxon>rosids</taxon>
        <taxon>fabids</taxon>
        <taxon>Fabales</taxon>
        <taxon>Fabaceae</taxon>
        <taxon>Papilionoideae</taxon>
        <taxon>50 kb inversion clade</taxon>
        <taxon>NPAAA clade</taxon>
        <taxon>Hologalegina</taxon>
        <taxon>IRL clade</taxon>
        <taxon>Trifolieae</taxon>
        <taxon>Medicago</taxon>
    </lineage>
</organism>
<dbReference type="PANTHER" id="PTHR36617:SF5">
    <property type="entry name" value="OS05G0421675 PROTEIN"/>
    <property type="match status" value="1"/>
</dbReference>
<protein>
    <submittedName>
        <fullName evidence="1 2">Uncharacterized protein</fullName>
    </submittedName>
</protein>
<evidence type="ECO:0000313" key="2">
    <source>
        <dbReference type="EnsemblPlants" id="KEH34160"/>
    </source>
</evidence>
<evidence type="ECO:0000313" key="1">
    <source>
        <dbReference type="EMBL" id="KEH34160.1"/>
    </source>
</evidence>
<dbReference type="HOGENOM" id="CLU_1629534_0_0_1"/>
<proteinExistence type="predicted"/>
<name>A0A072V7K2_MEDTR</name>
<dbReference type="EMBL" id="CM001219">
    <property type="protein sequence ID" value="KEH34160.1"/>
    <property type="molecule type" value="Genomic_DNA"/>
</dbReference>
<accession>A0A072V7K2</accession>